<keyword evidence="2" id="KW-1133">Transmembrane helix</keyword>
<feature type="region of interest" description="Disordered" evidence="1">
    <location>
        <begin position="342"/>
        <end position="423"/>
    </location>
</feature>
<accession>A0AB39PP12</accession>
<dbReference type="EMBL" id="CP163439">
    <property type="protein sequence ID" value="XDQ32337.1"/>
    <property type="molecule type" value="Genomic_DNA"/>
</dbReference>
<keyword evidence="2" id="KW-0812">Transmembrane</keyword>
<name>A0AB39PP12_9ACTN</name>
<proteinExistence type="predicted"/>
<protein>
    <recommendedName>
        <fullName evidence="4">Type VII secretion protein EccE</fullName>
    </recommendedName>
</protein>
<keyword evidence="2" id="KW-0472">Membrane</keyword>
<dbReference type="RefSeq" id="WP_369166841.1">
    <property type="nucleotide sequence ID" value="NZ_CP163439.1"/>
</dbReference>
<dbReference type="AlphaFoldDB" id="A0AB39PP12"/>
<evidence type="ECO:0000313" key="3">
    <source>
        <dbReference type="EMBL" id="XDQ32337.1"/>
    </source>
</evidence>
<feature type="transmembrane region" description="Helical" evidence="2">
    <location>
        <begin position="20"/>
        <end position="42"/>
    </location>
</feature>
<feature type="compositionally biased region" description="Low complexity" evidence="1">
    <location>
        <begin position="408"/>
        <end position="423"/>
    </location>
</feature>
<evidence type="ECO:0008006" key="4">
    <source>
        <dbReference type="Google" id="ProtNLM"/>
    </source>
</evidence>
<reference evidence="3" key="1">
    <citation type="submission" date="2024-07" db="EMBL/GenBank/DDBJ databases">
        <authorList>
            <person name="Yu S.T."/>
        </authorList>
    </citation>
    <scope>NUCLEOTIDE SEQUENCE</scope>
    <source>
        <strain evidence="3">R28</strain>
    </source>
</reference>
<evidence type="ECO:0000256" key="2">
    <source>
        <dbReference type="SAM" id="Phobius"/>
    </source>
</evidence>
<organism evidence="3">
    <name type="scientific">Streptomyces sp. R28</name>
    <dbReference type="NCBI Taxonomy" id="3238628"/>
    <lineage>
        <taxon>Bacteria</taxon>
        <taxon>Bacillati</taxon>
        <taxon>Actinomycetota</taxon>
        <taxon>Actinomycetes</taxon>
        <taxon>Kitasatosporales</taxon>
        <taxon>Streptomycetaceae</taxon>
        <taxon>Streptomyces</taxon>
    </lineage>
</organism>
<sequence length="423" mass="44926">MTPMAPQGHSISLAKPESSLVTVLLVTVAVLLLLFLLLRHVVRKRGGWRRFRRGVARELALTRRAFGEPLRAFRRHRRGVRALSRHLCDPRSGLLVRRLLDAAGAALGDVPGAFAYGLRTEPGWAAVQIAARRLPDPPAPWEVADGLGAQSWCLSLDDAESLPDAAPRAGARVRPLPVAVGMADDLCVHLDLAAGPRMITVEGDAATRFRLLQALAAQLDRPGSGASVTVADGVHPHYLGEPLDTLLRRLEGTHAATTEEEAVAATITVVFCASPTREQTRRLSALAATGTLVCLADGPAAGHSWALRVNGRGRVTAPELDLYADSAPLGRAVAAAVRADRRRARRAPARQWPVESAVEPRTEPEQQAPATAALPDGPELSELVKESRHPAPTPARTLAGSDLLSEPATARSRSAEASSTGGE</sequence>
<gene>
    <name evidence="3" type="ORF">AB5J49_02630</name>
</gene>
<evidence type="ECO:0000256" key="1">
    <source>
        <dbReference type="SAM" id="MobiDB-lite"/>
    </source>
</evidence>